<reference evidence="2 3" key="1">
    <citation type="journal article" date="2014" name="Curr. Biol.">
        <title>The genome of the clonal raider ant Cerapachys biroi.</title>
        <authorList>
            <person name="Oxley P.R."/>
            <person name="Ji L."/>
            <person name="Fetter-Pruneda I."/>
            <person name="McKenzie S.K."/>
            <person name="Li C."/>
            <person name="Hu H."/>
            <person name="Zhang G."/>
            <person name="Kronauer D.J."/>
        </authorList>
    </citation>
    <scope>NUCLEOTIDE SEQUENCE [LARGE SCALE GENOMIC DNA]</scope>
</reference>
<evidence type="ECO:0000313" key="2">
    <source>
        <dbReference type="EMBL" id="EZA62878.1"/>
    </source>
</evidence>
<accession>A0A026X448</accession>
<protein>
    <submittedName>
        <fullName evidence="2">Uncharacterized protein</fullName>
    </submittedName>
</protein>
<evidence type="ECO:0000256" key="1">
    <source>
        <dbReference type="SAM" id="MobiDB-lite"/>
    </source>
</evidence>
<organism evidence="2 3">
    <name type="scientific">Ooceraea biroi</name>
    <name type="common">Clonal raider ant</name>
    <name type="synonym">Cerapachys biroi</name>
    <dbReference type="NCBI Taxonomy" id="2015173"/>
    <lineage>
        <taxon>Eukaryota</taxon>
        <taxon>Metazoa</taxon>
        <taxon>Ecdysozoa</taxon>
        <taxon>Arthropoda</taxon>
        <taxon>Hexapoda</taxon>
        <taxon>Insecta</taxon>
        <taxon>Pterygota</taxon>
        <taxon>Neoptera</taxon>
        <taxon>Endopterygota</taxon>
        <taxon>Hymenoptera</taxon>
        <taxon>Apocrita</taxon>
        <taxon>Aculeata</taxon>
        <taxon>Formicoidea</taxon>
        <taxon>Formicidae</taxon>
        <taxon>Dorylinae</taxon>
        <taxon>Ooceraea</taxon>
    </lineage>
</organism>
<feature type="region of interest" description="Disordered" evidence="1">
    <location>
        <begin position="1"/>
        <end position="21"/>
    </location>
</feature>
<feature type="compositionally biased region" description="Basic and acidic residues" evidence="1">
    <location>
        <begin position="9"/>
        <end position="20"/>
    </location>
</feature>
<sequence>MIEVNAIKKASEAEKKEGRKVGNQVRIQDACDSRKEATTLARTSERFSPALVTRSIGAESGRALVLSRTRAVHSLRAETKICLNERRGAMRWTRVGNTSGKREDGEMCTR</sequence>
<evidence type="ECO:0000313" key="3">
    <source>
        <dbReference type="Proteomes" id="UP000053097"/>
    </source>
</evidence>
<dbReference type="AlphaFoldDB" id="A0A026X448"/>
<gene>
    <name evidence="2" type="ORF">X777_04587</name>
</gene>
<name>A0A026X448_OOCBI</name>
<dbReference type="EMBL" id="KK107013">
    <property type="protein sequence ID" value="EZA62878.1"/>
    <property type="molecule type" value="Genomic_DNA"/>
</dbReference>
<keyword evidence="3" id="KW-1185">Reference proteome</keyword>
<proteinExistence type="predicted"/>
<dbReference type="Proteomes" id="UP000053097">
    <property type="component" value="Unassembled WGS sequence"/>
</dbReference>